<sequence length="89" mass="9369">MTTGAWKGHINGILYGIQFDPALDDTVVNRVADGVVGGMYPGDRAVTLDAVNEALRSSGPLNDVMETPHSEESIRDFLGKLAAALAARA</sequence>
<protein>
    <submittedName>
        <fullName evidence="1">Uncharacterized protein</fullName>
    </submittedName>
</protein>
<evidence type="ECO:0000313" key="2">
    <source>
        <dbReference type="Proteomes" id="UP000256913"/>
    </source>
</evidence>
<dbReference type="OrthoDB" id="3398194at2"/>
<gene>
    <name evidence="1" type="ORF">DFJ67_8122</name>
</gene>
<dbReference type="RefSeq" id="WP_116074701.1">
    <property type="nucleotide sequence ID" value="NZ_BONB01000069.1"/>
</dbReference>
<evidence type="ECO:0000313" key="1">
    <source>
        <dbReference type="EMBL" id="REG02031.1"/>
    </source>
</evidence>
<dbReference type="EMBL" id="QUMQ01000001">
    <property type="protein sequence ID" value="REG02031.1"/>
    <property type="molecule type" value="Genomic_DNA"/>
</dbReference>
<dbReference type="Proteomes" id="UP000256913">
    <property type="component" value="Unassembled WGS sequence"/>
</dbReference>
<name>A0A3E0A6B7_9ACTN</name>
<dbReference type="AlphaFoldDB" id="A0A3E0A6B7"/>
<organism evidence="1 2">
    <name type="scientific">Asanoa ferruginea</name>
    <dbReference type="NCBI Taxonomy" id="53367"/>
    <lineage>
        <taxon>Bacteria</taxon>
        <taxon>Bacillati</taxon>
        <taxon>Actinomycetota</taxon>
        <taxon>Actinomycetes</taxon>
        <taxon>Micromonosporales</taxon>
        <taxon>Micromonosporaceae</taxon>
        <taxon>Asanoa</taxon>
    </lineage>
</organism>
<comment type="caution">
    <text evidence="1">The sequence shown here is derived from an EMBL/GenBank/DDBJ whole genome shotgun (WGS) entry which is preliminary data.</text>
</comment>
<keyword evidence="2" id="KW-1185">Reference proteome</keyword>
<reference evidence="1 2" key="1">
    <citation type="submission" date="2018-08" db="EMBL/GenBank/DDBJ databases">
        <title>Sequencing the genomes of 1000 actinobacteria strains.</title>
        <authorList>
            <person name="Klenk H.-P."/>
        </authorList>
    </citation>
    <scope>NUCLEOTIDE SEQUENCE [LARGE SCALE GENOMIC DNA]</scope>
    <source>
        <strain evidence="1 2">DSM 44099</strain>
    </source>
</reference>
<accession>A0A3E0A6B7</accession>
<proteinExistence type="predicted"/>